<sequence length="127" mass="14594">MWIVQQDIGPAVRSNHDTPSTLHINLQQHFAAASMNLFTFLTLVICIVVFYGYAEGVHPGDESVDIAMNDATAEHGHWPTVAETADDDADVALFRRHPRCPRYCRWETNPCYRPRSRCCRLCWYRVV</sequence>
<proteinExistence type="predicted"/>
<keyword evidence="1" id="KW-0472">Membrane</keyword>
<dbReference type="AlphaFoldDB" id="A0A507DD69"/>
<keyword evidence="4" id="KW-1185">Reference proteome</keyword>
<keyword evidence="1" id="KW-0812">Transmembrane</keyword>
<protein>
    <submittedName>
        <fullName evidence="2">Uncharacterized protein</fullName>
    </submittedName>
</protein>
<evidence type="ECO:0000313" key="5">
    <source>
        <dbReference type="Proteomes" id="UP000320475"/>
    </source>
</evidence>
<gene>
    <name evidence="2" type="ORF">SeLEV6574_g01603</name>
    <name evidence="3" type="ORF">SeMB42_g01322</name>
</gene>
<dbReference type="EMBL" id="QEAN01000033">
    <property type="protein sequence ID" value="TPX52554.1"/>
    <property type="molecule type" value="Genomic_DNA"/>
</dbReference>
<feature type="transmembrane region" description="Helical" evidence="1">
    <location>
        <begin position="30"/>
        <end position="53"/>
    </location>
</feature>
<name>A0A507DD69_9FUNG</name>
<dbReference type="VEuPathDB" id="FungiDB:SeMB42_g01322"/>
<accession>A0A507DD69</accession>
<evidence type="ECO:0000313" key="2">
    <source>
        <dbReference type="EMBL" id="TPX49197.1"/>
    </source>
</evidence>
<evidence type="ECO:0000313" key="3">
    <source>
        <dbReference type="EMBL" id="TPX52554.1"/>
    </source>
</evidence>
<organism evidence="2 5">
    <name type="scientific">Synchytrium endobioticum</name>
    <dbReference type="NCBI Taxonomy" id="286115"/>
    <lineage>
        <taxon>Eukaryota</taxon>
        <taxon>Fungi</taxon>
        <taxon>Fungi incertae sedis</taxon>
        <taxon>Chytridiomycota</taxon>
        <taxon>Chytridiomycota incertae sedis</taxon>
        <taxon>Chytridiomycetes</taxon>
        <taxon>Synchytriales</taxon>
        <taxon>Synchytriaceae</taxon>
        <taxon>Synchytrium</taxon>
    </lineage>
</organism>
<keyword evidence="1" id="KW-1133">Transmembrane helix</keyword>
<comment type="caution">
    <text evidence="2">The sequence shown here is derived from an EMBL/GenBank/DDBJ whole genome shotgun (WGS) entry which is preliminary data.</text>
</comment>
<dbReference type="Proteomes" id="UP000320475">
    <property type="component" value="Unassembled WGS sequence"/>
</dbReference>
<reference evidence="4 5" key="1">
    <citation type="journal article" date="2019" name="Sci. Rep.">
        <title>Comparative genomics of chytrid fungi reveal insights into the obligate biotrophic and pathogenic lifestyle of Synchytrium endobioticum.</title>
        <authorList>
            <person name="van de Vossenberg B.T.L.H."/>
            <person name="Warris S."/>
            <person name="Nguyen H.D.T."/>
            <person name="van Gent-Pelzer M.P.E."/>
            <person name="Joly D.L."/>
            <person name="van de Geest H.C."/>
            <person name="Bonants P.J.M."/>
            <person name="Smith D.S."/>
            <person name="Levesque C.A."/>
            <person name="van der Lee T.A.J."/>
        </authorList>
    </citation>
    <scope>NUCLEOTIDE SEQUENCE [LARGE SCALE GENOMIC DNA]</scope>
    <source>
        <strain evidence="2 5">LEV6574</strain>
        <strain evidence="3 4">MB42</strain>
    </source>
</reference>
<dbReference type="Proteomes" id="UP000317494">
    <property type="component" value="Unassembled WGS sequence"/>
</dbReference>
<evidence type="ECO:0000313" key="4">
    <source>
        <dbReference type="Proteomes" id="UP000317494"/>
    </source>
</evidence>
<dbReference type="EMBL" id="QEAM01000038">
    <property type="protein sequence ID" value="TPX49197.1"/>
    <property type="molecule type" value="Genomic_DNA"/>
</dbReference>
<evidence type="ECO:0000256" key="1">
    <source>
        <dbReference type="SAM" id="Phobius"/>
    </source>
</evidence>